<organism evidence="1 2">
    <name type="scientific">Vararia minispora EC-137</name>
    <dbReference type="NCBI Taxonomy" id="1314806"/>
    <lineage>
        <taxon>Eukaryota</taxon>
        <taxon>Fungi</taxon>
        <taxon>Dikarya</taxon>
        <taxon>Basidiomycota</taxon>
        <taxon>Agaricomycotina</taxon>
        <taxon>Agaricomycetes</taxon>
        <taxon>Russulales</taxon>
        <taxon>Lachnocladiaceae</taxon>
        <taxon>Vararia</taxon>
    </lineage>
</organism>
<reference evidence="1" key="1">
    <citation type="submission" date="2021-02" db="EMBL/GenBank/DDBJ databases">
        <authorList>
            <consortium name="DOE Joint Genome Institute"/>
            <person name="Ahrendt S."/>
            <person name="Looney B.P."/>
            <person name="Miyauchi S."/>
            <person name="Morin E."/>
            <person name="Drula E."/>
            <person name="Courty P.E."/>
            <person name="Chicoki N."/>
            <person name="Fauchery L."/>
            <person name="Kohler A."/>
            <person name="Kuo A."/>
            <person name="Labutti K."/>
            <person name="Pangilinan J."/>
            <person name="Lipzen A."/>
            <person name="Riley R."/>
            <person name="Andreopoulos W."/>
            <person name="He G."/>
            <person name="Johnson J."/>
            <person name="Barry K.W."/>
            <person name="Grigoriev I.V."/>
            <person name="Nagy L."/>
            <person name="Hibbett D."/>
            <person name="Henrissat B."/>
            <person name="Matheny P.B."/>
            <person name="Labbe J."/>
            <person name="Martin F."/>
        </authorList>
    </citation>
    <scope>NUCLEOTIDE SEQUENCE</scope>
    <source>
        <strain evidence="1">EC-137</strain>
    </source>
</reference>
<dbReference type="Proteomes" id="UP000814128">
    <property type="component" value="Unassembled WGS sequence"/>
</dbReference>
<name>A0ACB8QWC3_9AGAM</name>
<evidence type="ECO:0000313" key="1">
    <source>
        <dbReference type="EMBL" id="KAI0036189.1"/>
    </source>
</evidence>
<proteinExistence type="predicted"/>
<dbReference type="EMBL" id="MU273474">
    <property type="protein sequence ID" value="KAI0036189.1"/>
    <property type="molecule type" value="Genomic_DNA"/>
</dbReference>
<reference evidence="1" key="2">
    <citation type="journal article" date="2022" name="New Phytol.">
        <title>Evolutionary transition to the ectomycorrhizal habit in the genomes of a hyperdiverse lineage of mushroom-forming fungi.</title>
        <authorList>
            <person name="Looney B."/>
            <person name="Miyauchi S."/>
            <person name="Morin E."/>
            <person name="Drula E."/>
            <person name="Courty P.E."/>
            <person name="Kohler A."/>
            <person name="Kuo A."/>
            <person name="LaButti K."/>
            <person name="Pangilinan J."/>
            <person name="Lipzen A."/>
            <person name="Riley R."/>
            <person name="Andreopoulos W."/>
            <person name="He G."/>
            <person name="Johnson J."/>
            <person name="Nolan M."/>
            <person name="Tritt A."/>
            <person name="Barry K.W."/>
            <person name="Grigoriev I.V."/>
            <person name="Nagy L.G."/>
            <person name="Hibbett D."/>
            <person name="Henrissat B."/>
            <person name="Matheny P.B."/>
            <person name="Labbe J."/>
            <person name="Martin F.M."/>
        </authorList>
    </citation>
    <scope>NUCLEOTIDE SEQUENCE</scope>
    <source>
        <strain evidence="1">EC-137</strain>
    </source>
</reference>
<evidence type="ECO:0000313" key="2">
    <source>
        <dbReference type="Proteomes" id="UP000814128"/>
    </source>
</evidence>
<accession>A0ACB8QWC3</accession>
<gene>
    <name evidence="1" type="ORF">K488DRAFT_82298</name>
</gene>
<sequence>MSPSEAKEGDKAASPPVIDKPIIMSTDSEAKETTDAAIPQKREREVSLEPATPHPDDTDAESVRMREKDARTPAKKNRTHLSTTEEEHDADVEAAMHRDASPDIDAEVPDAEPVSGSPPHETKMRQISQGVEDINWDKKQPPLLMTPNTDAVPLAPETTGVVNDSSTTTPPPEDTDDATATVATTSPQSPPESSGAAKRLRDGAEDDVNPRQTQQSTPPPADTRPHSSPKADGNEASTPKRPRDDADKDDNPRLTKRPTPPPADEPPVTSESTAVTAAPVSAPVPAFAGGFLAYASTSSPFANVKGPPLFGGKSRFTSPFASGATSPVPSPFASMTSTSFPATNPSPPASPKLRGAQTPVKRTGFEAFASQSPFAIAAARARSPERSKSPVRRGNSAAASKAFSAYATGGAQGLFGTPSAPAAKRARAESAASVTGDTEKDDDEERKRKSPSRTPEDGEERVKEDAKSFREQLRGDGTENGNGHAAAESSVWGEAATSSMEEQDVLTGEEDEMPVCSVRGKLFVLNGQNQWKERGTGTIRLNVKCEDESTPRLVMRKDAVLSVLLNAPLFKGMHCSIAQDPRYIRVSAIEAGSLTHYNIRVGSSTAAEMLHKAITAWTPGNDDQLTLWKKEQADTERLGSGRRY</sequence>
<comment type="caution">
    <text evidence="1">The sequence shown here is derived from an EMBL/GenBank/DDBJ whole genome shotgun (WGS) entry which is preliminary data.</text>
</comment>
<protein>
    <submittedName>
        <fullName evidence="1">Uncharacterized protein</fullName>
    </submittedName>
</protein>
<keyword evidence="2" id="KW-1185">Reference proteome</keyword>